<organism evidence="16 17">
    <name type="scientific">Halteria grandinella</name>
    <dbReference type="NCBI Taxonomy" id="5974"/>
    <lineage>
        <taxon>Eukaryota</taxon>
        <taxon>Sar</taxon>
        <taxon>Alveolata</taxon>
        <taxon>Ciliophora</taxon>
        <taxon>Intramacronucleata</taxon>
        <taxon>Spirotrichea</taxon>
        <taxon>Stichotrichia</taxon>
        <taxon>Sporadotrichida</taxon>
        <taxon>Halteriidae</taxon>
        <taxon>Halteria</taxon>
    </lineage>
</organism>
<reference evidence="16" key="1">
    <citation type="submission" date="2019-06" db="EMBL/GenBank/DDBJ databases">
        <authorList>
            <person name="Zheng W."/>
        </authorList>
    </citation>
    <scope>NUCLEOTIDE SEQUENCE</scope>
    <source>
        <strain evidence="16">QDHG01</strain>
    </source>
</reference>
<evidence type="ECO:0000259" key="14">
    <source>
        <dbReference type="SMART" id="SM00382"/>
    </source>
</evidence>
<keyword evidence="7" id="KW-0067">ATP-binding</keyword>
<evidence type="ECO:0000256" key="9">
    <source>
        <dbReference type="ARBA" id="ARBA00023128"/>
    </source>
</evidence>
<dbReference type="SMART" id="SM01024">
    <property type="entry name" value="BCS1_N"/>
    <property type="match status" value="1"/>
</dbReference>
<proteinExistence type="inferred from homology"/>
<evidence type="ECO:0000256" key="8">
    <source>
        <dbReference type="ARBA" id="ARBA00022989"/>
    </source>
</evidence>
<dbReference type="InterPro" id="IPR057495">
    <property type="entry name" value="AAA_lid_BCS1"/>
</dbReference>
<keyword evidence="8 13" id="KW-1133">Transmembrane helix</keyword>
<dbReference type="Proteomes" id="UP000785679">
    <property type="component" value="Unassembled WGS sequence"/>
</dbReference>
<comment type="subcellular location">
    <subcellularLocation>
        <location evidence="1">Mitochondrion inner membrane</location>
        <topology evidence="1">Single-pass membrane protein</topology>
    </subcellularLocation>
</comment>
<comment type="similarity">
    <text evidence="2">Belongs to the AAA ATPase family. BCS1 subfamily.</text>
</comment>
<dbReference type="GO" id="GO:0005743">
    <property type="term" value="C:mitochondrial inner membrane"/>
    <property type="evidence" value="ECO:0007669"/>
    <property type="project" value="UniProtKB-SubCell"/>
</dbReference>
<keyword evidence="10 13" id="KW-0472">Membrane</keyword>
<dbReference type="GO" id="GO:0005524">
    <property type="term" value="F:ATP binding"/>
    <property type="evidence" value="ECO:0007669"/>
    <property type="project" value="UniProtKB-KW"/>
</dbReference>
<dbReference type="InterPro" id="IPR003593">
    <property type="entry name" value="AAA+_ATPase"/>
</dbReference>
<dbReference type="AlphaFoldDB" id="A0A8J8NYG9"/>
<dbReference type="InterPro" id="IPR014851">
    <property type="entry name" value="BCS1_N"/>
</dbReference>
<dbReference type="SMART" id="SM00382">
    <property type="entry name" value="AAA"/>
    <property type="match status" value="1"/>
</dbReference>
<dbReference type="GO" id="GO:0016887">
    <property type="term" value="F:ATP hydrolysis activity"/>
    <property type="evidence" value="ECO:0007669"/>
    <property type="project" value="InterPro"/>
</dbReference>
<dbReference type="Pfam" id="PF25426">
    <property type="entry name" value="AAA_lid_BCS1"/>
    <property type="match status" value="1"/>
</dbReference>
<evidence type="ECO:0000256" key="11">
    <source>
        <dbReference type="ARBA" id="ARBA00048778"/>
    </source>
</evidence>
<sequence length="757" mass="86069">MQQQRIQKLLSLKHTIKSDGGGQLNKAVSSLIATILNQMLSAEMWNLFLALGLGGFVTSMIYYVWGLAQEYIQRRMITSVAIDNMDPTYKWVLQFLTEKGFLADHMQDAIVRKVKKKKNWWVPSAKEKPKVEYYPAPGLHYFTFHGKKMWAVQNQGKVNLVGWENKPEVQESIVIMCYGGNTQHIQMLIDEAVVYSMDQDKGLLGIYQVLGWSCFWVKVMTKKARSLDSVVLDTDIAETLTKDIEDFQGLGQWYMSKGVPYRRGYLLYGPPGTGKTSFVQAVAGALKLNLCYLNLSSGDLNDDQLNRLLAEAPERSIILLEDVDAMFLQRDQVTKQKISFSGFLNALDGVRSQEGQILFMTTNHKERLDPALLRPGRADVHVRLDHASEKQIKGLFERFFPDQMGKSQDFAKLLPVGVLSMAKLQGHLLKYRDSAELCIQHANELTRDDPNLVQRSMTIEEWLHRLNLLNFKPAFDKHKLRRVEDMIHIVAEGTLQENLLTGDPHDKLASRRMWNMLVGEVEAKEGFKYLSKHGVRSMGAHYLKEKHLEELVQAVPEDTVTGFQLKDILEGHKSLKDVRNKVYERVMFNKRFSKTSGIGQLLQKCEDKAGEEESKSEQGSEGEKQKKKIRVDLVKLFNDLGAAECINKLQKIDMLDAELFFKCEAASLEGFLELKPEGKKMKVMKKINELKAKLEKEGHIEYLDMGLLEDMPEDVPALKFQKSTTLKPRSSSPTTTISGGPATSTKRQASNERTKLL</sequence>
<dbReference type="Pfam" id="PF00004">
    <property type="entry name" value="AAA"/>
    <property type="match status" value="1"/>
</dbReference>
<feature type="transmembrane region" description="Helical" evidence="13">
    <location>
        <begin position="45"/>
        <end position="65"/>
    </location>
</feature>
<evidence type="ECO:0000256" key="4">
    <source>
        <dbReference type="ARBA" id="ARBA00022741"/>
    </source>
</evidence>
<evidence type="ECO:0000256" key="13">
    <source>
        <dbReference type="SAM" id="Phobius"/>
    </source>
</evidence>
<evidence type="ECO:0000256" key="7">
    <source>
        <dbReference type="ARBA" id="ARBA00022840"/>
    </source>
</evidence>
<evidence type="ECO:0000313" key="17">
    <source>
        <dbReference type="Proteomes" id="UP000785679"/>
    </source>
</evidence>
<evidence type="ECO:0000256" key="6">
    <source>
        <dbReference type="ARBA" id="ARBA00022801"/>
    </source>
</evidence>
<evidence type="ECO:0000256" key="3">
    <source>
        <dbReference type="ARBA" id="ARBA00022692"/>
    </source>
</evidence>
<dbReference type="Pfam" id="PF08740">
    <property type="entry name" value="BCS1_N"/>
    <property type="match status" value="1"/>
</dbReference>
<evidence type="ECO:0000313" key="16">
    <source>
        <dbReference type="EMBL" id="TNV82539.1"/>
    </source>
</evidence>
<dbReference type="CDD" id="cd19510">
    <property type="entry name" value="RecA-like_BCS1"/>
    <property type="match status" value="1"/>
</dbReference>
<evidence type="ECO:0008006" key="18">
    <source>
        <dbReference type="Google" id="ProtNLM"/>
    </source>
</evidence>
<dbReference type="OrthoDB" id="10251412at2759"/>
<feature type="domain" description="AAA+ ATPase" evidence="14">
    <location>
        <begin position="261"/>
        <end position="388"/>
    </location>
</feature>
<evidence type="ECO:0000256" key="5">
    <source>
        <dbReference type="ARBA" id="ARBA00022792"/>
    </source>
</evidence>
<evidence type="ECO:0000256" key="1">
    <source>
        <dbReference type="ARBA" id="ARBA00004434"/>
    </source>
</evidence>
<protein>
    <recommendedName>
        <fullName evidence="18">AAA+ ATPase domain-containing protein</fullName>
    </recommendedName>
</protein>
<accession>A0A8J8NYG9</accession>
<comment type="caution">
    <text evidence="16">The sequence shown here is derived from an EMBL/GenBank/DDBJ whole genome shotgun (WGS) entry which is preliminary data.</text>
</comment>
<dbReference type="Gene3D" id="3.40.50.300">
    <property type="entry name" value="P-loop containing nucleotide triphosphate hydrolases"/>
    <property type="match status" value="1"/>
</dbReference>
<keyword evidence="5" id="KW-0999">Mitochondrion inner membrane</keyword>
<feature type="region of interest" description="Disordered" evidence="12">
    <location>
        <begin position="721"/>
        <end position="757"/>
    </location>
</feature>
<feature type="domain" description="BCS1 N-terminal" evidence="15">
    <location>
        <begin position="51"/>
        <end position="230"/>
    </location>
</feature>
<keyword evidence="17" id="KW-1185">Reference proteome</keyword>
<evidence type="ECO:0000256" key="2">
    <source>
        <dbReference type="ARBA" id="ARBA00007448"/>
    </source>
</evidence>
<gene>
    <name evidence="16" type="ORF">FGO68_gene10445</name>
</gene>
<keyword evidence="6" id="KW-0378">Hydrolase</keyword>
<dbReference type="EMBL" id="RRYP01004832">
    <property type="protein sequence ID" value="TNV82539.1"/>
    <property type="molecule type" value="Genomic_DNA"/>
</dbReference>
<dbReference type="InterPro" id="IPR027417">
    <property type="entry name" value="P-loop_NTPase"/>
</dbReference>
<keyword evidence="3 13" id="KW-0812">Transmembrane</keyword>
<keyword evidence="9" id="KW-0496">Mitochondrion</keyword>
<keyword evidence="4" id="KW-0547">Nucleotide-binding</keyword>
<name>A0A8J8NYG9_HALGN</name>
<dbReference type="PANTHER" id="PTHR23070">
    <property type="entry name" value="BCS1 AAA-TYPE ATPASE"/>
    <property type="match status" value="1"/>
</dbReference>
<dbReference type="SUPFAM" id="SSF52540">
    <property type="entry name" value="P-loop containing nucleoside triphosphate hydrolases"/>
    <property type="match status" value="1"/>
</dbReference>
<evidence type="ECO:0000256" key="12">
    <source>
        <dbReference type="SAM" id="MobiDB-lite"/>
    </source>
</evidence>
<comment type="catalytic activity">
    <reaction evidence="11">
        <text>ATP + H2O = ADP + phosphate + H(+)</text>
        <dbReference type="Rhea" id="RHEA:13065"/>
        <dbReference type="ChEBI" id="CHEBI:15377"/>
        <dbReference type="ChEBI" id="CHEBI:15378"/>
        <dbReference type="ChEBI" id="CHEBI:30616"/>
        <dbReference type="ChEBI" id="CHEBI:43474"/>
        <dbReference type="ChEBI" id="CHEBI:456216"/>
    </reaction>
    <physiologicalReaction direction="left-to-right" evidence="11">
        <dbReference type="Rhea" id="RHEA:13066"/>
    </physiologicalReaction>
</comment>
<dbReference type="InterPro" id="IPR003959">
    <property type="entry name" value="ATPase_AAA_core"/>
</dbReference>
<dbReference type="InterPro" id="IPR050747">
    <property type="entry name" value="Mitochondrial_chaperone_BCS1"/>
</dbReference>
<feature type="compositionally biased region" description="Low complexity" evidence="12">
    <location>
        <begin position="730"/>
        <end position="745"/>
    </location>
</feature>
<evidence type="ECO:0000259" key="15">
    <source>
        <dbReference type="SMART" id="SM01024"/>
    </source>
</evidence>
<evidence type="ECO:0000256" key="10">
    <source>
        <dbReference type="ARBA" id="ARBA00023136"/>
    </source>
</evidence>